<dbReference type="Pfam" id="PF12255">
    <property type="entry name" value="TcdB_toxin_midC"/>
    <property type="match status" value="1"/>
</dbReference>
<dbReference type="InterPro" id="IPR022385">
    <property type="entry name" value="Rhs_assc_core"/>
</dbReference>
<dbReference type="SUPFAM" id="SSF69318">
    <property type="entry name" value="Integrin alpha N-terminal domain"/>
    <property type="match status" value="1"/>
</dbReference>
<feature type="domain" description="Insecticide toxin TcdB middle/C-terminal" evidence="6">
    <location>
        <begin position="911"/>
        <end position="1010"/>
    </location>
</feature>
<evidence type="ECO:0000259" key="7">
    <source>
        <dbReference type="Pfam" id="PF12256"/>
    </source>
</evidence>
<proteinExistence type="predicted"/>
<evidence type="ECO:0000256" key="5">
    <source>
        <dbReference type="SAM" id="MobiDB-lite"/>
    </source>
</evidence>
<name>A0ABY7GVX6_9BACT</name>
<dbReference type="InterPro" id="IPR028994">
    <property type="entry name" value="Integrin_alpha_N"/>
</dbReference>
<keyword evidence="2" id="KW-0964">Secreted</keyword>
<dbReference type="Gene3D" id="2.180.10.10">
    <property type="entry name" value="RHS repeat-associated core"/>
    <property type="match status" value="1"/>
</dbReference>
<dbReference type="InterPro" id="IPR003284">
    <property type="entry name" value="Sal_SpvB"/>
</dbReference>
<keyword evidence="3" id="KW-0732">Signal</keyword>
<feature type="compositionally biased region" description="Basic and acidic residues" evidence="5">
    <location>
        <begin position="29"/>
        <end position="38"/>
    </location>
</feature>
<dbReference type="PRINTS" id="PR01341">
    <property type="entry name" value="SALSPVBPROT"/>
</dbReference>
<accession>A0ABY7GVX6</accession>
<feature type="region of interest" description="Disordered" evidence="5">
    <location>
        <begin position="1"/>
        <end position="38"/>
    </location>
</feature>
<reference evidence="8" key="1">
    <citation type="submission" date="2022-11" db="EMBL/GenBank/DDBJ databases">
        <title>Minimal conservation of predation-associated metabolite biosynthetic gene clusters underscores biosynthetic potential of Myxococcota including descriptions for ten novel species: Archangium lansinium sp. nov., Myxococcus landrumus sp. nov., Nannocystis bai.</title>
        <authorList>
            <person name="Ahearne A."/>
            <person name="Stevens C."/>
            <person name="Dowd S."/>
        </authorList>
    </citation>
    <scope>NUCLEOTIDE SEQUENCE</scope>
    <source>
        <strain evidence="8">Fl3</strain>
    </source>
</reference>
<gene>
    <name evidence="8" type="ORF">O0S08_32675</name>
</gene>
<keyword evidence="9" id="KW-1185">Reference proteome</keyword>
<comment type="subcellular location">
    <subcellularLocation>
        <location evidence="1">Secreted</location>
    </subcellularLocation>
</comment>
<dbReference type="Pfam" id="PF03534">
    <property type="entry name" value="SpvB"/>
    <property type="match status" value="1"/>
</dbReference>
<protein>
    <submittedName>
        <fullName evidence="8">SpvB/TcaC N-terminal domain-containing protein</fullName>
    </submittedName>
</protein>
<dbReference type="EMBL" id="CP114040">
    <property type="protein sequence ID" value="WAS90969.1"/>
    <property type="molecule type" value="Genomic_DNA"/>
</dbReference>
<sequence length="2459" mass="271975">MESERSGGEGERGQTREPARQTAAAGEGMGEKKQPFLDRSKMMPAIDLPKGGGSIRGMGEKFTPSPFTGAGSFAVPIAASPGRAGFGPALALQYSSGGGNSAYGFGWALDLPTISRKTDRGLPRYIDSLESDTFILSGAEDLVPVLKPVESWTDRGSVRDRLIVVRDGYRVYPYKPRVEGLFARIERWVDDVTGESHWRTITRDNVTSYFGRSADSRVTDPANGSHVFQWLLDEVRDDRGNICLYGHKAEDLAGVATWTPQEHDRRAPGVMAQAQRYLKRIRYGNASPGVASNFRFEVVFDYGEHGTVVEGEIEVSPNEDRAWAVRSDPFSSFRAGFDLRTYRLCRRVLMFHHFAALDEDPYLVAATVLTHDETPAASFVTQAEQVAYEKSAITGRFVPAAFPPVRFGYSPAVVDLQIRALDAESLADVMSAIDGGQYRFIDLHGEGIPGILSEQAGHWYFKRNLGDGRFGPLEALKELPSTANLAGRVQQLTDLDGAGEKHLVSYGPPTPGFYERTTAAGFGEFRNFKQVPEIDWQDPNLQFIDLSGDGLPDVLLARDDHFIWYRSCGKDGFDGPYLVRKPHDERMGPALVFADNTGSVFLADMTGDGLADIVRVRNGEVAYWPNHGHGKFGRRITLDASPVFDKPDQFQPARLRLADVAGTGPTDLIYLGTEGTKIWLNQAGNKLSAPVTVPGFPLLDDAASVDVVDLRGNGTACLVWSAGRGTALQRLHFIDLMKDQKPHLLVEVDNNRGMITRARYAASTKSYLRDRLAGRPWATRLPFPVHVVERVEGHDAIARQKFVQTFAHHHGYFDGHEREFRGFGMVEQWDTESYEDFEGAGLFTFEHETVEENLHQPPVHTKTWFHPGAFLGWERVSQIFKQEYYPGDADVMQLPDTRWPAGLTPEEAREATRALAGRALHVEVYALDGTEAAVHPYTVTDANFQLLLLQPRARLPHAVLYVHERESIVHHYERRPDDPRVAHSLVLAVDAFGMATRTASVVYPRRTPAHPEQGALAVLFNDAMFAHTTGEADDYRVGVPLTARGFELCGLSAPLNNRPFTFVALASAADSATEIAFEASPTGALEKRLLSDARMRYWADDLSGPLAYGSPGKRALVYDTDTKAMTEDQFDELFGIQAEAPDSTVMADEGGYVLAGGAYWMRSGRQVPSASKFYQPVEFLDPFGNSTTVEYDADSLLILEVEDPVGNTVTAEVDLRVLAPWKLTDANGNRVAVGFDTRGVVVKSAIMGKDGANEGDTLTAPTSTFEYDLFAWKNEQKPPWVKTRARETHADVNTRWLESYAYFDGAGRTRMTKMQAAPGLAPQRDVNGELVLDGGQPVLVDTSPAVRWIGTGRTVFDNKGNPVRQYEPYFSSIPGSEDEAELVEQGVTPVLHYDPLDRLVRTELPNGTESRVEFDGWTQVSHDPNDLVEGSDWYTSRISYNGADEGLLAEKRAAELAYAHRDTPTTTHLDPQGRPFRVEQHNGFDGGDPVLHVTESVLDVQGNVLEVLYYLQDNLVERTAQETVYGMLGQALKTLSTDAGNRVMLASVLGEPIRAWGDRGFITRVVYDAARRPTEQWVKPGAGAEELVTFNIYGEQVANAEDYNLRGQLYRSYDGAGALTAEEFDFKGNLLCQSRKVAEDYTTTPDWADLADEATLAAIETAAAALLESETFTTGTTYDALSRVTTQTTPDGSETENLYDEGGRLLAVRSKLRGAGTATDFVDAIEYDAKGQRLRVVYANDTTTEYTYDRETFRVARIRTDRGGVNAATMQDLKYTYDLVGNIVEIRDHAQQTVYFNNAVISPRQRYEYDAVYRLTKAEGRETPNGQLNHASLVPSASPPPNDPSAVVAYTEEYTYDEVGNIVEMKHTATGNNWTRRYQYATDTNRLAATSMPGDPVNGPYTGSYTHDAHGNMTVMPHLPDGLTWDHADRLQKTDEGGGGVTYYVYDSAGQRVRKVHVNQAGTTSKQRLYFGAWENYREHTSINTTPVLDLERETLHVQDDTGRICLVETKLVASATPIGSPVSRPRYQYSNHQGSAALELTEAGEVISYEEYHPYGTISYTAADSSVDVSPKRYRYTGKERDEETGLAYHGARYYASWLGRWTAADPLGLGDGINRYAYTTCNPVRLRDPSGTRGVASEEPEVFIPKNGENPAVELHQTGMEPVHAHIQTGNRLGVASLRNHRPDFRAAYQDAQDQRNAEAAEAIVAAAWQVKKDEIAAQEEEAHATPYAERAYRALFGRPHPIKTPEGLGGEVSTPLPYDSLNAMDAGVSAANDTFGGVLGFGSMKMSRPRGGGGGVKTGRTAKISKHDVLNAQGLEPETQFPKAKLDKIVRNLEREGVLVLRGREADEFLADKDAHGMYLDRPGGVPGILVLPDNATAPTIVEELLHLGQARKRGWREISRLEEVNDEIEAHKKLIKVLAPRLNWTQYEILLLQYNLQTWKREAKHLRAYGNQTSQ</sequence>
<dbReference type="PANTHER" id="PTHR32305">
    <property type="match status" value="1"/>
</dbReference>
<feature type="compositionally biased region" description="Basic and acidic residues" evidence="5">
    <location>
        <begin position="1"/>
        <end position="19"/>
    </location>
</feature>
<evidence type="ECO:0000256" key="1">
    <source>
        <dbReference type="ARBA" id="ARBA00004613"/>
    </source>
</evidence>
<evidence type="ECO:0000259" key="6">
    <source>
        <dbReference type="Pfam" id="PF12255"/>
    </source>
</evidence>
<dbReference type="InterPro" id="IPR050708">
    <property type="entry name" value="T6SS_VgrG/RHS"/>
</dbReference>
<feature type="region of interest" description="Disordered" evidence="5">
    <location>
        <begin position="1821"/>
        <end position="1842"/>
    </location>
</feature>
<dbReference type="Pfam" id="PF13517">
    <property type="entry name" value="FG-GAP_3"/>
    <property type="match status" value="1"/>
</dbReference>
<dbReference type="PANTHER" id="PTHR32305:SF15">
    <property type="entry name" value="PROTEIN RHSA-RELATED"/>
    <property type="match status" value="1"/>
</dbReference>
<evidence type="ECO:0000313" key="8">
    <source>
        <dbReference type="EMBL" id="WAS90969.1"/>
    </source>
</evidence>
<evidence type="ECO:0000313" key="9">
    <source>
        <dbReference type="Proteomes" id="UP001164459"/>
    </source>
</evidence>
<evidence type="ECO:0000256" key="4">
    <source>
        <dbReference type="ARBA" id="ARBA00023026"/>
    </source>
</evidence>
<feature type="domain" description="Insecticide toxin TcdB middle/N-terminal" evidence="7">
    <location>
        <begin position="703"/>
        <end position="834"/>
    </location>
</feature>
<dbReference type="InterPro" id="IPR022044">
    <property type="entry name" value="TcdB_toxin_mid/C"/>
</dbReference>
<organism evidence="8 9">
    <name type="scientific">Nannocystis punicea</name>
    <dbReference type="NCBI Taxonomy" id="2995304"/>
    <lineage>
        <taxon>Bacteria</taxon>
        <taxon>Pseudomonadati</taxon>
        <taxon>Myxococcota</taxon>
        <taxon>Polyangia</taxon>
        <taxon>Nannocystales</taxon>
        <taxon>Nannocystaceae</taxon>
        <taxon>Nannocystis</taxon>
    </lineage>
</organism>
<keyword evidence="4" id="KW-0843">Virulence</keyword>
<dbReference type="Proteomes" id="UP001164459">
    <property type="component" value="Chromosome"/>
</dbReference>
<dbReference type="NCBIfam" id="TIGR03696">
    <property type="entry name" value="Rhs_assc_core"/>
    <property type="match status" value="1"/>
</dbReference>
<dbReference type="Pfam" id="PF12256">
    <property type="entry name" value="TcdB_toxin_midN"/>
    <property type="match status" value="1"/>
</dbReference>
<evidence type="ECO:0000256" key="2">
    <source>
        <dbReference type="ARBA" id="ARBA00022525"/>
    </source>
</evidence>
<dbReference type="InterPro" id="IPR013517">
    <property type="entry name" value="FG-GAP"/>
</dbReference>
<dbReference type="RefSeq" id="WP_269033301.1">
    <property type="nucleotide sequence ID" value="NZ_CP114040.1"/>
</dbReference>
<evidence type="ECO:0000256" key="3">
    <source>
        <dbReference type="ARBA" id="ARBA00022729"/>
    </source>
</evidence>
<dbReference type="InterPro" id="IPR022045">
    <property type="entry name" value="TcdB_toxin_mid/N"/>
</dbReference>